<evidence type="ECO:0000313" key="11">
    <source>
        <dbReference type="EMBL" id="OAG69101.1"/>
    </source>
</evidence>
<dbReference type="PANTHER" id="PTHR37171:SF1">
    <property type="entry name" value="SERINE_THREONINE-PROTEIN KINASE YRZF-RELATED"/>
    <property type="match status" value="1"/>
</dbReference>
<dbReference type="PANTHER" id="PTHR37171">
    <property type="entry name" value="SERINE/THREONINE-PROTEIN KINASE YRZF-RELATED"/>
    <property type="match status" value="1"/>
</dbReference>
<comment type="catalytic activity">
    <reaction evidence="8">
        <text>L-seryl-[protein] + ATP = O-phospho-L-seryl-[protein] + ADP + H(+)</text>
        <dbReference type="Rhea" id="RHEA:17989"/>
        <dbReference type="Rhea" id="RHEA-COMP:9863"/>
        <dbReference type="Rhea" id="RHEA-COMP:11604"/>
        <dbReference type="ChEBI" id="CHEBI:15378"/>
        <dbReference type="ChEBI" id="CHEBI:29999"/>
        <dbReference type="ChEBI" id="CHEBI:30616"/>
        <dbReference type="ChEBI" id="CHEBI:83421"/>
        <dbReference type="ChEBI" id="CHEBI:456216"/>
        <dbReference type="EC" id="2.7.11.1"/>
    </reaction>
</comment>
<evidence type="ECO:0000256" key="4">
    <source>
        <dbReference type="ARBA" id="ARBA00022741"/>
    </source>
</evidence>
<proteinExistence type="predicted"/>
<evidence type="ECO:0000256" key="6">
    <source>
        <dbReference type="ARBA" id="ARBA00022840"/>
    </source>
</evidence>
<dbReference type="EC" id="2.7.11.1" evidence="1"/>
<evidence type="ECO:0000313" key="13">
    <source>
        <dbReference type="Proteomes" id="UP001303614"/>
    </source>
</evidence>
<organism evidence="11 12">
    <name type="scientific">Xanthomonas floridensis</name>
    <dbReference type="NCBI Taxonomy" id="1843580"/>
    <lineage>
        <taxon>Bacteria</taxon>
        <taxon>Pseudomonadati</taxon>
        <taxon>Pseudomonadota</taxon>
        <taxon>Gammaproteobacteria</taxon>
        <taxon>Lysobacterales</taxon>
        <taxon>Lysobacteraceae</taxon>
        <taxon>Xanthomonas</taxon>
    </lineage>
</organism>
<dbReference type="AlphaFoldDB" id="A0A1A9MGC5"/>
<keyword evidence="3" id="KW-0808">Transferase</keyword>
<dbReference type="EMBL" id="LXNG01000003">
    <property type="protein sequence ID" value="OAG69101.1"/>
    <property type="molecule type" value="Genomic_DNA"/>
</dbReference>
<evidence type="ECO:0000256" key="7">
    <source>
        <dbReference type="ARBA" id="ARBA00047899"/>
    </source>
</evidence>
<evidence type="ECO:0000256" key="8">
    <source>
        <dbReference type="ARBA" id="ARBA00048679"/>
    </source>
</evidence>
<dbReference type="EMBL" id="JAYFSO010000010">
    <property type="protein sequence ID" value="MEA5124223.1"/>
    <property type="molecule type" value="Genomic_DNA"/>
</dbReference>
<keyword evidence="5 11" id="KW-0418">Kinase</keyword>
<dbReference type="OrthoDB" id="9801841at2"/>
<dbReference type="SUPFAM" id="SSF56112">
    <property type="entry name" value="Protein kinase-like (PK-like)"/>
    <property type="match status" value="1"/>
</dbReference>
<name>A0A1A9MGC5_9XANT</name>
<sequence>MHYQPLDVSSLQVVTPVLLKQGTRLLEPDVYRTHLDGQLAVVKDYGRYRRTLLAPVARLMVRHEARMLRRLHGWRHAPALLGTLGGLALGMEFIPGDTLSASAVVGQEVFQQLQQALRRLHAFGITHNDLHGTNVVVSAGVPVLIDFTSAWRFPRWLRRGTLARQLQRSDVANFHKMRQRLAGIAPTADEAARSAEPGWVRGIRGGWKRLYRHLKREAQPADQADSRH</sequence>
<gene>
    <name evidence="11" type="ORF">A7D17_10990</name>
    <name evidence="10" type="ORF">VB146_10210</name>
</gene>
<dbReference type="Proteomes" id="UP001303614">
    <property type="component" value="Unassembled WGS sequence"/>
</dbReference>
<protein>
    <recommendedName>
        <fullName evidence="1">non-specific serine/threonine protein kinase</fullName>
        <ecNumber evidence="1">2.7.11.1</ecNumber>
    </recommendedName>
</protein>
<evidence type="ECO:0000256" key="1">
    <source>
        <dbReference type="ARBA" id="ARBA00012513"/>
    </source>
</evidence>
<evidence type="ECO:0000313" key="12">
    <source>
        <dbReference type="Proteomes" id="UP000077659"/>
    </source>
</evidence>
<evidence type="ECO:0000313" key="10">
    <source>
        <dbReference type="EMBL" id="MEA5124223.1"/>
    </source>
</evidence>
<evidence type="ECO:0000259" key="9">
    <source>
        <dbReference type="Pfam" id="PF01163"/>
    </source>
</evidence>
<dbReference type="InterPro" id="IPR018934">
    <property type="entry name" value="RIO_dom"/>
</dbReference>
<dbReference type="InterPro" id="IPR011009">
    <property type="entry name" value="Kinase-like_dom_sf"/>
</dbReference>
<dbReference type="Proteomes" id="UP000077659">
    <property type="component" value="Unassembled WGS sequence"/>
</dbReference>
<dbReference type="InterPro" id="IPR052396">
    <property type="entry name" value="Meiotic_Drive_Suppr_Kinase"/>
</dbReference>
<comment type="caution">
    <text evidence="11">The sequence shown here is derived from an EMBL/GenBank/DDBJ whole genome shotgun (WGS) entry which is preliminary data.</text>
</comment>
<evidence type="ECO:0000256" key="5">
    <source>
        <dbReference type="ARBA" id="ARBA00022777"/>
    </source>
</evidence>
<keyword evidence="2" id="KW-0723">Serine/threonine-protein kinase</keyword>
<keyword evidence="4" id="KW-0547">Nucleotide-binding</keyword>
<keyword evidence="13" id="KW-1185">Reference proteome</keyword>
<dbReference type="RefSeq" id="WP_064507706.1">
    <property type="nucleotide sequence ID" value="NZ_JAYFSN010000010.1"/>
</dbReference>
<dbReference type="STRING" id="1843580.A7D17_10990"/>
<dbReference type="Pfam" id="PF01163">
    <property type="entry name" value="RIO1"/>
    <property type="match status" value="1"/>
</dbReference>
<dbReference type="GO" id="GO:0005524">
    <property type="term" value="F:ATP binding"/>
    <property type="evidence" value="ECO:0007669"/>
    <property type="project" value="UniProtKB-KW"/>
</dbReference>
<keyword evidence="6" id="KW-0067">ATP-binding</keyword>
<dbReference type="Gene3D" id="1.10.510.10">
    <property type="entry name" value="Transferase(Phosphotransferase) domain 1"/>
    <property type="match status" value="1"/>
</dbReference>
<dbReference type="GO" id="GO:0004674">
    <property type="term" value="F:protein serine/threonine kinase activity"/>
    <property type="evidence" value="ECO:0007669"/>
    <property type="project" value="UniProtKB-KW"/>
</dbReference>
<comment type="catalytic activity">
    <reaction evidence="7">
        <text>L-threonyl-[protein] + ATP = O-phospho-L-threonyl-[protein] + ADP + H(+)</text>
        <dbReference type="Rhea" id="RHEA:46608"/>
        <dbReference type="Rhea" id="RHEA-COMP:11060"/>
        <dbReference type="Rhea" id="RHEA-COMP:11605"/>
        <dbReference type="ChEBI" id="CHEBI:15378"/>
        <dbReference type="ChEBI" id="CHEBI:30013"/>
        <dbReference type="ChEBI" id="CHEBI:30616"/>
        <dbReference type="ChEBI" id="CHEBI:61977"/>
        <dbReference type="ChEBI" id="CHEBI:456216"/>
        <dbReference type="EC" id="2.7.11.1"/>
    </reaction>
</comment>
<reference evidence="10 13" key="2">
    <citation type="submission" date="2023-12" db="EMBL/GenBank/DDBJ databases">
        <title>Genome sequencing of Xanthomonas floridensis.</title>
        <authorList>
            <person name="Greer S."/>
            <person name="Harrison J."/>
            <person name="Grant M."/>
            <person name="Vicente J."/>
            <person name="Studholme D."/>
        </authorList>
    </citation>
    <scope>NUCLEOTIDE SEQUENCE [LARGE SCALE GENOMIC DNA]</scope>
    <source>
        <strain evidence="10 13">WHRI 8848</strain>
    </source>
</reference>
<accession>A0A1A9MGC5</accession>
<evidence type="ECO:0000256" key="2">
    <source>
        <dbReference type="ARBA" id="ARBA00022527"/>
    </source>
</evidence>
<feature type="domain" description="RIO-type" evidence="9">
    <location>
        <begin position="55"/>
        <end position="152"/>
    </location>
</feature>
<reference evidence="11 12" key="1">
    <citation type="submission" date="2016-05" db="EMBL/GenBank/DDBJ databases">
        <title>Pathogenic, phenotypic and molecular characterisation of Xanthomonas nasturtii sp. nov. and Xanthomonas floridensis sp. nov., new species of Xanthomonas associated with watercress production in Florida.</title>
        <authorList>
            <person name="Vicente J.G."/>
            <person name="Rothwell S."/>
            <person name="Holub E.B."/>
            <person name="Studholme D.J."/>
        </authorList>
    </citation>
    <scope>NUCLEOTIDE SEQUENCE [LARGE SCALE GENOMIC DNA]</scope>
    <source>
        <strain evidence="11 12">WHRI 8848</strain>
    </source>
</reference>
<evidence type="ECO:0000256" key="3">
    <source>
        <dbReference type="ARBA" id="ARBA00022679"/>
    </source>
</evidence>